<evidence type="ECO:0000256" key="3">
    <source>
        <dbReference type="ARBA" id="ARBA00022840"/>
    </source>
</evidence>
<dbReference type="SUPFAM" id="SSF55931">
    <property type="entry name" value="Glutamine synthetase/guanido kinase"/>
    <property type="match status" value="1"/>
</dbReference>
<keyword evidence="2" id="KW-0547">Nucleotide-binding</keyword>
<accession>A0A3B0TKI0</accession>
<dbReference type="EC" id="6.3.5.6" evidence="6"/>
<organism evidence="6">
    <name type="scientific">hydrothermal vent metagenome</name>
    <dbReference type="NCBI Taxonomy" id="652676"/>
    <lineage>
        <taxon>unclassified sequences</taxon>
        <taxon>metagenomes</taxon>
        <taxon>ecological metagenomes</taxon>
    </lineage>
</organism>
<name>A0A3B0TKI0_9ZZZZ</name>
<sequence length="166" mass="18334">MAEWEAVIGIETHVELQTKSKMFCGCAVAFGEAPNTNTCPVCLALPGAIPVPNEEAIEGIVKIGTALDSTINKDSLFYRKNYFYPDLPKNYQISQYTFPVCEFGKLDIMVDGEPFTVGITRVHMEEDTGKSRHVGEDGRIHDANHSLLDFNRSGVPLVEVVTEPDI</sequence>
<dbReference type="PANTHER" id="PTHR11659">
    <property type="entry name" value="GLUTAMYL-TRNA GLN AMIDOTRANSFERASE SUBUNIT B MITOCHONDRIAL AND PROKARYOTIC PET112-RELATED"/>
    <property type="match status" value="1"/>
</dbReference>
<evidence type="ECO:0000256" key="1">
    <source>
        <dbReference type="ARBA" id="ARBA00022598"/>
    </source>
</evidence>
<proteinExistence type="predicted"/>
<dbReference type="InterPro" id="IPR014746">
    <property type="entry name" value="Gln_synth/guanido_kin_cat_dom"/>
</dbReference>
<dbReference type="EMBL" id="UOEK01000406">
    <property type="protein sequence ID" value="VAW07556.1"/>
    <property type="molecule type" value="Genomic_DNA"/>
</dbReference>
<keyword evidence="4" id="KW-0648">Protein biosynthesis</keyword>
<dbReference type="InterPro" id="IPR017958">
    <property type="entry name" value="Gln-tRNA_amidoTrfase_suB_CS"/>
</dbReference>
<evidence type="ECO:0000256" key="2">
    <source>
        <dbReference type="ARBA" id="ARBA00022741"/>
    </source>
</evidence>
<dbReference type="GO" id="GO:0016740">
    <property type="term" value="F:transferase activity"/>
    <property type="evidence" value="ECO:0007669"/>
    <property type="project" value="UniProtKB-KW"/>
</dbReference>
<evidence type="ECO:0000313" key="6">
    <source>
        <dbReference type="EMBL" id="VAW07556.1"/>
    </source>
</evidence>
<dbReference type="Pfam" id="PF02934">
    <property type="entry name" value="GatB_N"/>
    <property type="match status" value="1"/>
</dbReference>
<keyword evidence="3" id="KW-0067">ATP-binding</keyword>
<protein>
    <submittedName>
        <fullName evidence="6">Aspartyl-tRNA(Asn) amidotransferase subunit B @ Glutamyl-tRNA(Gln) amidotransferase subunit B</fullName>
        <ecNumber evidence="6">6.3.5.6</ecNumber>
        <ecNumber evidence="6">6.3.5.7</ecNumber>
    </submittedName>
</protein>
<feature type="non-terminal residue" evidence="6">
    <location>
        <position position="166"/>
    </location>
</feature>
<evidence type="ECO:0000256" key="4">
    <source>
        <dbReference type="ARBA" id="ARBA00022917"/>
    </source>
</evidence>
<keyword evidence="6" id="KW-0808">Transferase</keyword>
<dbReference type="GO" id="GO:0050567">
    <property type="term" value="F:glutaminyl-tRNA synthase (glutamine-hydrolyzing) activity"/>
    <property type="evidence" value="ECO:0007669"/>
    <property type="project" value="UniProtKB-EC"/>
</dbReference>
<dbReference type="PANTHER" id="PTHR11659:SF0">
    <property type="entry name" value="GLUTAMYL-TRNA(GLN) AMIDOTRANSFERASE SUBUNIT B, MITOCHONDRIAL"/>
    <property type="match status" value="1"/>
</dbReference>
<dbReference type="InterPro" id="IPR017959">
    <property type="entry name" value="Asn/Gln-tRNA_amidoTrfase_suB/E"/>
</dbReference>
<keyword evidence="1 6" id="KW-0436">Ligase</keyword>
<dbReference type="GO" id="GO:0005524">
    <property type="term" value="F:ATP binding"/>
    <property type="evidence" value="ECO:0007669"/>
    <property type="project" value="UniProtKB-KW"/>
</dbReference>
<dbReference type="GO" id="GO:0050566">
    <property type="term" value="F:asparaginyl-tRNA synthase (glutamine-hydrolyzing) activity"/>
    <property type="evidence" value="ECO:0007669"/>
    <property type="project" value="UniProtKB-EC"/>
</dbReference>
<feature type="domain" description="Aspartyl/Glutamyl-tRNA(Gln) amidotransferase subunit B/E catalytic" evidence="5">
    <location>
        <begin position="7"/>
        <end position="166"/>
    </location>
</feature>
<dbReference type="GO" id="GO:0070681">
    <property type="term" value="P:glutaminyl-tRNAGln biosynthesis via transamidation"/>
    <property type="evidence" value="ECO:0007669"/>
    <property type="project" value="TreeGrafter"/>
</dbReference>
<evidence type="ECO:0000259" key="5">
    <source>
        <dbReference type="Pfam" id="PF02934"/>
    </source>
</evidence>
<gene>
    <name evidence="6" type="ORF">MNBD_ACTINO02-72</name>
</gene>
<dbReference type="EC" id="6.3.5.7" evidence="6"/>
<reference evidence="6" key="1">
    <citation type="submission" date="2018-06" db="EMBL/GenBank/DDBJ databases">
        <authorList>
            <person name="Zhirakovskaya E."/>
        </authorList>
    </citation>
    <scope>NUCLEOTIDE SEQUENCE</scope>
</reference>
<dbReference type="AlphaFoldDB" id="A0A3B0TKI0"/>
<dbReference type="GO" id="GO:0006412">
    <property type="term" value="P:translation"/>
    <property type="evidence" value="ECO:0007669"/>
    <property type="project" value="UniProtKB-KW"/>
</dbReference>
<dbReference type="InterPro" id="IPR006075">
    <property type="entry name" value="Asn/Gln-tRNA_Trfase_suB/E_cat"/>
</dbReference>
<dbReference type="PROSITE" id="PS01234">
    <property type="entry name" value="GATB"/>
    <property type="match status" value="1"/>
</dbReference>